<evidence type="ECO:0000256" key="3">
    <source>
        <dbReference type="ARBA" id="ARBA00006171"/>
    </source>
</evidence>
<dbReference type="SUPFAM" id="SSF56784">
    <property type="entry name" value="HAD-like"/>
    <property type="match status" value="1"/>
</dbReference>
<protein>
    <recommendedName>
        <fullName evidence="4">phosphoglycolate phosphatase</fullName>
        <ecNumber evidence="4">3.1.3.18</ecNumber>
    </recommendedName>
</protein>
<dbReference type="OrthoDB" id="9797743at2"/>
<dbReference type="Gene3D" id="1.10.150.240">
    <property type="entry name" value="Putative phosphatase, domain 2"/>
    <property type="match status" value="1"/>
</dbReference>
<dbReference type="AlphaFoldDB" id="A0A1H7M846"/>
<gene>
    <name evidence="5" type="ORF">SAMN04515666_102759</name>
</gene>
<dbReference type="STRING" id="1036779.SAMN04515666_102759"/>
<comment type="similarity">
    <text evidence="3">Belongs to the HAD-like hydrolase superfamily. CbbY/CbbZ/Gph/YieH family.</text>
</comment>
<dbReference type="InterPro" id="IPR023214">
    <property type="entry name" value="HAD_sf"/>
</dbReference>
<dbReference type="EMBL" id="FOAN01000002">
    <property type="protein sequence ID" value="SEL07364.1"/>
    <property type="molecule type" value="Genomic_DNA"/>
</dbReference>
<dbReference type="Proteomes" id="UP000199664">
    <property type="component" value="Unassembled WGS sequence"/>
</dbReference>
<dbReference type="PANTHER" id="PTHR43434:SF1">
    <property type="entry name" value="PHOSPHOGLYCOLATE PHOSPHATASE"/>
    <property type="match status" value="1"/>
</dbReference>
<sequence>MIAGDVMARPSIRGVLFDKDGTLIDYQASWAPTNLGAGRLAARGDIELAARLLTIAGVDPATGYATSDGLLASGNTEDVAQAWVEAGARFGMAELTDRLDTLFRSAVVAAVPVCDLAALFASLADRGLALGIASSDSEAAVTATAERFGLESHLVFQCGYDSGHGAKPERGMVDGFCAATGLPADAVAVVGDSSHDMHMAAAAGAGLRVAVLTGAGSAETLRPLSHILLPSIAGLEQALFD</sequence>
<dbReference type="Pfam" id="PF00702">
    <property type="entry name" value="Hydrolase"/>
    <property type="match status" value="1"/>
</dbReference>
<dbReference type="NCBIfam" id="TIGR01549">
    <property type="entry name" value="HAD-SF-IA-v1"/>
    <property type="match status" value="1"/>
</dbReference>
<dbReference type="GO" id="GO:0006281">
    <property type="term" value="P:DNA repair"/>
    <property type="evidence" value="ECO:0007669"/>
    <property type="project" value="TreeGrafter"/>
</dbReference>
<organism evidence="5 6">
    <name type="scientific">Bosea lupini</name>
    <dbReference type="NCBI Taxonomy" id="1036779"/>
    <lineage>
        <taxon>Bacteria</taxon>
        <taxon>Pseudomonadati</taxon>
        <taxon>Pseudomonadota</taxon>
        <taxon>Alphaproteobacteria</taxon>
        <taxon>Hyphomicrobiales</taxon>
        <taxon>Boseaceae</taxon>
        <taxon>Bosea</taxon>
    </lineage>
</organism>
<comment type="pathway">
    <text evidence="2">Organic acid metabolism; glycolate biosynthesis; glycolate from 2-phosphoglycolate: step 1/1.</text>
</comment>
<comment type="catalytic activity">
    <reaction evidence="1">
        <text>2-phosphoglycolate + H2O = glycolate + phosphate</text>
        <dbReference type="Rhea" id="RHEA:14369"/>
        <dbReference type="ChEBI" id="CHEBI:15377"/>
        <dbReference type="ChEBI" id="CHEBI:29805"/>
        <dbReference type="ChEBI" id="CHEBI:43474"/>
        <dbReference type="ChEBI" id="CHEBI:58033"/>
        <dbReference type="EC" id="3.1.3.18"/>
    </reaction>
</comment>
<accession>A0A1H7M846</accession>
<name>A0A1H7M846_9HYPH</name>
<dbReference type="InterPro" id="IPR023198">
    <property type="entry name" value="PGP-like_dom2"/>
</dbReference>
<dbReference type="PANTHER" id="PTHR43434">
    <property type="entry name" value="PHOSPHOGLYCOLATE PHOSPHATASE"/>
    <property type="match status" value="1"/>
</dbReference>
<evidence type="ECO:0000256" key="2">
    <source>
        <dbReference type="ARBA" id="ARBA00004818"/>
    </source>
</evidence>
<dbReference type="SFLD" id="SFLDG01129">
    <property type="entry name" value="C1.5:_HAD__Beta-PGM__Phosphata"/>
    <property type="match status" value="1"/>
</dbReference>
<proteinExistence type="inferred from homology"/>
<dbReference type="EC" id="3.1.3.18" evidence="4"/>
<evidence type="ECO:0000256" key="1">
    <source>
        <dbReference type="ARBA" id="ARBA00000830"/>
    </source>
</evidence>
<reference evidence="6" key="1">
    <citation type="submission" date="2016-10" db="EMBL/GenBank/DDBJ databases">
        <authorList>
            <person name="Varghese N."/>
            <person name="Submissions S."/>
        </authorList>
    </citation>
    <scope>NUCLEOTIDE SEQUENCE [LARGE SCALE GENOMIC DNA]</scope>
    <source>
        <strain evidence="6">LMG 26383,CCUG 61248,R- 45681</strain>
    </source>
</reference>
<dbReference type="SFLD" id="SFLDS00003">
    <property type="entry name" value="Haloacid_Dehalogenase"/>
    <property type="match status" value="1"/>
</dbReference>
<evidence type="ECO:0000313" key="6">
    <source>
        <dbReference type="Proteomes" id="UP000199664"/>
    </source>
</evidence>
<dbReference type="InterPro" id="IPR050155">
    <property type="entry name" value="HAD-like_hydrolase_sf"/>
</dbReference>
<dbReference type="GO" id="GO:0005829">
    <property type="term" value="C:cytosol"/>
    <property type="evidence" value="ECO:0007669"/>
    <property type="project" value="TreeGrafter"/>
</dbReference>
<evidence type="ECO:0000256" key="4">
    <source>
        <dbReference type="ARBA" id="ARBA00013078"/>
    </source>
</evidence>
<dbReference type="InterPro" id="IPR036412">
    <property type="entry name" value="HAD-like_sf"/>
</dbReference>
<keyword evidence="6" id="KW-1185">Reference proteome</keyword>
<evidence type="ECO:0000313" key="5">
    <source>
        <dbReference type="EMBL" id="SEL07364.1"/>
    </source>
</evidence>
<dbReference type="Gene3D" id="3.40.50.1000">
    <property type="entry name" value="HAD superfamily/HAD-like"/>
    <property type="match status" value="1"/>
</dbReference>
<dbReference type="GO" id="GO:0008967">
    <property type="term" value="F:phosphoglycolate phosphatase activity"/>
    <property type="evidence" value="ECO:0007669"/>
    <property type="project" value="UniProtKB-EC"/>
</dbReference>
<dbReference type="InterPro" id="IPR006439">
    <property type="entry name" value="HAD-SF_hydro_IA"/>
</dbReference>